<comment type="caution">
    <text evidence="1">The sequence shown here is derived from an EMBL/GenBank/DDBJ whole genome shotgun (WGS) entry which is preliminary data.</text>
</comment>
<dbReference type="Proteomes" id="UP001589733">
    <property type="component" value="Unassembled WGS sequence"/>
</dbReference>
<reference evidence="1 2" key="1">
    <citation type="submission" date="2024-09" db="EMBL/GenBank/DDBJ databases">
        <authorList>
            <person name="Sun Q."/>
            <person name="Mori K."/>
        </authorList>
    </citation>
    <scope>NUCLEOTIDE SEQUENCE [LARGE SCALE GENOMIC DNA]</scope>
    <source>
        <strain evidence="1 2">JCM 13503</strain>
    </source>
</reference>
<name>A0ABV6ASI2_9DEIO</name>
<evidence type="ECO:0000313" key="1">
    <source>
        <dbReference type="EMBL" id="MFB9990453.1"/>
    </source>
</evidence>
<sequence>MRVYVTRHDFKSHSLGGDAVVIAPDEPTAHRLMAEACSKGGLTWDGTLTEVSLG</sequence>
<keyword evidence="2" id="KW-1185">Reference proteome</keyword>
<dbReference type="RefSeq" id="WP_380004382.1">
    <property type="nucleotide sequence ID" value="NZ_JBHLYR010000003.1"/>
</dbReference>
<accession>A0ABV6ASI2</accession>
<dbReference type="EMBL" id="JBHLYR010000003">
    <property type="protein sequence ID" value="MFB9990453.1"/>
    <property type="molecule type" value="Genomic_DNA"/>
</dbReference>
<proteinExistence type="predicted"/>
<gene>
    <name evidence="1" type="ORF">ACFFLM_00405</name>
</gene>
<organism evidence="1 2">
    <name type="scientific">Deinococcus oregonensis</name>
    <dbReference type="NCBI Taxonomy" id="1805970"/>
    <lineage>
        <taxon>Bacteria</taxon>
        <taxon>Thermotogati</taxon>
        <taxon>Deinococcota</taxon>
        <taxon>Deinococci</taxon>
        <taxon>Deinococcales</taxon>
        <taxon>Deinococcaceae</taxon>
        <taxon>Deinococcus</taxon>
    </lineage>
</organism>
<evidence type="ECO:0000313" key="2">
    <source>
        <dbReference type="Proteomes" id="UP001589733"/>
    </source>
</evidence>
<protein>
    <submittedName>
        <fullName evidence="1">Uncharacterized protein</fullName>
    </submittedName>
</protein>